<dbReference type="FunFam" id="3.30.70.380:FF:000002">
    <property type="entry name" value="phenylalanine--tRNA ligase, mitochondrial"/>
    <property type="match status" value="1"/>
</dbReference>
<sequence length="479" mass="55852">MLHIKYTYKYMASRIPLKYWCSQVCSRLYSNGSKIIEIGGKKYQPDGNFTNVTPSMISLTGRSLHLKDRHPVGILRDAIENKLNSTDNAFLAYNTYKPVVSTYENFDSLGFPKDHPGRSKSDTYYVNSKYLLRTHTSAHELECFAKAKSGETNKPGFLISADVYRRDEIDRTHYPVFHQMEGCRIWNRDNTAYTSNVEPGHITKMREDLKKLEQQLHQQQTKVVVEDDTSLDGNPKQNYMTDLEVDLCSKHLKRSIELVISDVFHRKLESLRKTNKDASEIPTELQVRWIKAYFPWTAPSWEIEVWWQGEWLELCGCGLVQEDVLKKAGYAPDSTISWAFGLGLDRIAMLLFEIPDIRLFWTQDERFQKQFQKGIINTFKPYSKYPSTMRDVAFWLPQTENVEKIHENDLMEIVRNAAGDLVESVKLVDEFVHPKSGKKSLCYRINYQSMDRNLTNNEINALQEEVRNELSRKYNVHLR</sequence>
<reference evidence="17 18" key="1">
    <citation type="submission" date="2020-07" db="EMBL/GenBank/DDBJ databases">
        <title>The yeast mating-type switching endonuclease HO is a domesticated member of an unorthodox homing genetic element family.</title>
        <authorList>
            <person name="Coughlan A.Y."/>
            <person name="Lombardi L."/>
            <person name="Braun-Galleani S."/>
            <person name="Martos A.R."/>
            <person name="Galeote V."/>
            <person name="Bigey F."/>
            <person name="Dequin S."/>
            <person name="Byrne K.P."/>
            <person name="Wolfe K.H."/>
        </authorList>
    </citation>
    <scope>NUCLEOTIDE SEQUENCE [LARGE SCALE GENOMIC DNA]</scope>
    <source>
        <strain evidence="17 18">NRRL Y-6702</strain>
    </source>
</reference>
<dbReference type="PANTHER" id="PTHR11538:SF41">
    <property type="entry name" value="PHENYLALANINE--TRNA LIGASE, MITOCHONDRIAL"/>
    <property type="match status" value="1"/>
</dbReference>
<dbReference type="Pfam" id="PF03147">
    <property type="entry name" value="FDX-ACB"/>
    <property type="match status" value="1"/>
</dbReference>
<dbReference type="InterPro" id="IPR045864">
    <property type="entry name" value="aa-tRNA-synth_II/BPL/LPL"/>
</dbReference>
<dbReference type="NCBIfam" id="TIGR00469">
    <property type="entry name" value="pheS_mito"/>
    <property type="match status" value="1"/>
</dbReference>
<evidence type="ECO:0000256" key="2">
    <source>
        <dbReference type="ARBA" id="ARBA00008226"/>
    </source>
</evidence>
<comment type="subcellular location">
    <subcellularLocation>
        <location evidence="1">Mitochondrion matrix</location>
    </subcellularLocation>
</comment>
<keyword evidence="9" id="KW-0496">Mitochondrion</keyword>
<gene>
    <name evidence="17" type="ORF">HG535_0A02550</name>
</gene>
<dbReference type="GO" id="GO:0004826">
    <property type="term" value="F:phenylalanine-tRNA ligase activity"/>
    <property type="evidence" value="ECO:0007669"/>
    <property type="project" value="UniProtKB-EC"/>
</dbReference>
<evidence type="ECO:0000259" key="15">
    <source>
        <dbReference type="PROSITE" id="PS50862"/>
    </source>
</evidence>
<comment type="function">
    <text evidence="13">Is responsible for the charging of tRNA(Phe) with phenylalanine in mitochondrial translation.</text>
</comment>
<dbReference type="EMBL" id="CP058604">
    <property type="protein sequence ID" value="QLG70317.1"/>
    <property type="molecule type" value="Genomic_DNA"/>
</dbReference>
<evidence type="ECO:0000313" key="17">
    <source>
        <dbReference type="EMBL" id="QLG70317.1"/>
    </source>
</evidence>
<evidence type="ECO:0000256" key="4">
    <source>
        <dbReference type="ARBA" id="ARBA00022598"/>
    </source>
</evidence>
<dbReference type="PANTHER" id="PTHR11538">
    <property type="entry name" value="PHENYLALANYL-TRNA SYNTHETASE"/>
    <property type="match status" value="1"/>
</dbReference>
<dbReference type="InterPro" id="IPR004530">
    <property type="entry name" value="Phe-tRNA-synth_IIc_mito"/>
</dbReference>
<comment type="similarity">
    <text evidence="2">Belongs to the class-II aminoacyl-tRNA synthetase family.</text>
</comment>
<evidence type="ECO:0000256" key="12">
    <source>
        <dbReference type="ARBA" id="ARBA00049255"/>
    </source>
</evidence>
<evidence type="ECO:0000256" key="11">
    <source>
        <dbReference type="ARBA" id="ARBA00031194"/>
    </source>
</evidence>
<dbReference type="Proteomes" id="UP000509704">
    <property type="component" value="Chromosome 1"/>
</dbReference>
<evidence type="ECO:0000256" key="6">
    <source>
        <dbReference type="ARBA" id="ARBA00022840"/>
    </source>
</evidence>
<dbReference type="Pfam" id="PF01409">
    <property type="entry name" value="tRNA-synt_2d"/>
    <property type="match status" value="2"/>
</dbReference>
<dbReference type="GO" id="GO:0000049">
    <property type="term" value="F:tRNA binding"/>
    <property type="evidence" value="ECO:0007669"/>
    <property type="project" value="InterPro"/>
</dbReference>
<keyword evidence="18" id="KW-1185">Reference proteome</keyword>
<evidence type="ECO:0000259" key="16">
    <source>
        <dbReference type="PROSITE" id="PS51447"/>
    </source>
</evidence>
<evidence type="ECO:0000256" key="9">
    <source>
        <dbReference type="ARBA" id="ARBA00023128"/>
    </source>
</evidence>
<dbReference type="EC" id="6.1.1.20" evidence="3"/>
<dbReference type="KEGG" id="zmk:HG535_0A02550"/>
<dbReference type="CDD" id="cd00496">
    <property type="entry name" value="PheRS_alpha_core"/>
    <property type="match status" value="1"/>
</dbReference>
<protein>
    <recommendedName>
        <fullName evidence="14">Phenylalanine--tRNA ligase, mitochondrial</fullName>
        <ecNumber evidence="3">6.1.1.20</ecNumber>
    </recommendedName>
    <alternativeName>
        <fullName evidence="11">Phenylalanyl-tRNA synthetase</fullName>
    </alternativeName>
</protein>
<dbReference type="InterPro" id="IPR006195">
    <property type="entry name" value="aa-tRNA-synth_II"/>
</dbReference>
<dbReference type="RefSeq" id="XP_037142045.1">
    <property type="nucleotide sequence ID" value="XM_037286150.1"/>
</dbReference>
<keyword evidence="7" id="KW-0648">Protein biosynthesis</keyword>
<dbReference type="PROSITE" id="PS50862">
    <property type="entry name" value="AA_TRNA_LIGASE_II"/>
    <property type="match status" value="1"/>
</dbReference>
<keyword evidence="5" id="KW-0547">Nucleotide-binding</keyword>
<organism evidence="17 18">
    <name type="scientific">Zygotorulaspora mrakii</name>
    <name type="common">Zygosaccharomyces mrakii</name>
    <dbReference type="NCBI Taxonomy" id="42260"/>
    <lineage>
        <taxon>Eukaryota</taxon>
        <taxon>Fungi</taxon>
        <taxon>Dikarya</taxon>
        <taxon>Ascomycota</taxon>
        <taxon>Saccharomycotina</taxon>
        <taxon>Saccharomycetes</taxon>
        <taxon>Saccharomycetales</taxon>
        <taxon>Saccharomycetaceae</taxon>
        <taxon>Zygotorulaspora</taxon>
    </lineage>
</organism>
<comment type="catalytic activity">
    <reaction evidence="12">
        <text>tRNA(Phe) + L-phenylalanine + ATP = L-phenylalanyl-tRNA(Phe) + AMP + diphosphate + H(+)</text>
        <dbReference type="Rhea" id="RHEA:19413"/>
        <dbReference type="Rhea" id="RHEA-COMP:9668"/>
        <dbReference type="Rhea" id="RHEA-COMP:9699"/>
        <dbReference type="ChEBI" id="CHEBI:15378"/>
        <dbReference type="ChEBI" id="CHEBI:30616"/>
        <dbReference type="ChEBI" id="CHEBI:33019"/>
        <dbReference type="ChEBI" id="CHEBI:58095"/>
        <dbReference type="ChEBI" id="CHEBI:78442"/>
        <dbReference type="ChEBI" id="CHEBI:78531"/>
        <dbReference type="ChEBI" id="CHEBI:456215"/>
        <dbReference type="EC" id="6.1.1.20"/>
    </reaction>
</comment>
<dbReference type="AlphaFoldDB" id="A0A7H9AVW6"/>
<evidence type="ECO:0000256" key="8">
    <source>
        <dbReference type="ARBA" id="ARBA00022946"/>
    </source>
</evidence>
<evidence type="ECO:0000256" key="1">
    <source>
        <dbReference type="ARBA" id="ARBA00004305"/>
    </source>
</evidence>
<dbReference type="FunFam" id="3.30.930.10:FF:000053">
    <property type="entry name" value="Phenylalanyl-tRNA synthetase mitochondrial"/>
    <property type="match status" value="1"/>
</dbReference>
<dbReference type="PROSITE" id="PS51447">
    <property type="entry name" value="FDX_ACB"/>
    <property type="match status" value="1"/>
</dbReference>
<dbReference type="GeneID" id="59233953"/>
<dbReference type="SMART" id="SM00896">
    <property type="entry name" value="FDX-ACB"/>
    <property type="match status" value="1"/>
</dbReference>
<evidence type="ECO:0000256" key="14">
    <source>
        <dbReference type="ARBA" id="ARBA00073229"/>
    </source>
</evidence>
<dbReference type="OrthoDB" id="4457at2759"/>
<evidence type="ECO:0000256" key="5">
    <source>
        <dbReference type="ARBA" id="ARBA00022741"/>
    </source>
</evidence>
<dbReference type="GO" id="GO:0005759">
    <property type="term" value="C:mitochondrial matrix"/>
    <property type="evidence" value="ECO:0007669"/>
    <property type="project" value="UniProtKB-SubCell"/>
</dbReference>
<dbReference type="GO" id="GO:0006432">
    <property type="term" value="P:phenylalanyl-tRNA aminoacylation"/>
    <property type="evidence" value="ECO:0007669"/>
    <property type="project" value="InterPro"/>
</dbReference>
<dbReference type="GO" id="GO:0005524">
    <property type="term" value="F:ATP binding"/>
    <property type="evidence" value="ECO:0007669"/>
    <property type="project" value="UniProtKB-KW"/>
</dbReference>
<keyword evidence="10" id="KW-0030">Aminoacyl-tRNA synthetase</keyword>
<dbReference type="Gene3D" id="3.30.930.10">
    <property type="entry name" value="Bira Bifunctional Protein, Domain 2"/>
    <property type="match status" value="1"/>
</dbReference>
<keyword evidence="6" id="KW-0067">ATP-binding</keyword>
<dbReference type="Gene3D" id="3.30.70.380">
    <property type="entry name" value="Ferrodoxin-fold anticodon-binding domain"/>
    <property type="match status" value="1"/>
</dbReference>
<evidence type="ECO:0000256" key="7">
    <source>
        <dbReference type="ARBA" id="ARBA00022917"/>
    </source>
</evidence>
<dbReference type="SUPFAM" id="SSF54991">
    <property type="entry name" value="Anticodon-binding domain of PheRS"/>
    <property type="match status" value="1"/>
</dbReference>
<proteinExistence type="inferred from homology"/>
<keyword evidence="8" id="KW-0809">Transit peptide</keyword>
<feature type="domain" description="Aminoacyl-transfer RNA synthetases class-II family profile" evidence="15">
    <location>
        <begin position="161"/>
        <end position="381"/>
    </location>
</feature>
<dbReference type="InterPro" id="IPR036690">
    <property type="entry name" value="Fdx_antiC-bd_sf"/>
</dbReference>
<dbReference type="InterPro" id="IPR002319">
    <property type="entry name" value="Phenylalanyl-tRNA_Synthase"/>
</dbReference>
<name>A0A7H9AVW6_ZYGMR</name>
<evidence type="ECO:0000313" key="18">
    <source>
        <dbReference type="Proteomes" id="UP000509704"/>
    </source>
</evidence>
<accession>A0A7H9AVW6</accession>
<dbReference type="InterPro" id="IPR005121">
    <property type="entry name" value="Fdx_antiC-bd"/>
</dbReference>
<keyword evidence="4" id="KW-0436">Ligase</keyword>
<evidence type="ECO:0000256" key="3">
    <source>
        <dbReference type="ARBA" id="ARBA00012814"/>
    </source>
</evidence>
<evidence type="ECO:0000256" key="10">
    <source>
        <dbReference type="ARBA" id="ARBA00023146"/>
    </source>
</evidence>
<dbReference type="SUPFAM" id="SSF55681">
    <property type="entry name" value="Class II aaRS and biotin synthetases"/>
    <property type="match status" value="1"/>
</dbReference>
<evidence type="ECO:0000256" key="13">
    <source>
        <dbReference type="ARBA" id="ARBA00057761"/>
    </source>
</evidence>
<feature type="domain" description="FDX-ACB" evidence="16">
    <location>
        <begin position="383"/>
        <end position="479"/>
    </location>
</feature>